<dbReference type="AlphaFoldDB" id="A0A7K4HRE3"/>
<reference evidence="3 4" key="1">
    <citation type="submission" date="2020-06" db="EMBL/GenBank/DDBJ databases">
        <title>Methanofollis fontis sp. nov., a methanogen isolated from marine sediments near a cold seep at Four-Way Closure Ridge offshore southwestern Taiwan.</title>
        <authorList>
            <person name="Chen S.-C."/>
            <person name="Teng N.-H."/>
            <person name="Lin Y.-S."/>
            <person name="Lai M.-C."/>
            <person name="Chen H.-H."/>
            <person name="Wang C.-C."/>
        </authorList>
    </citation>
    <scope>NUCLEOTIDE SEQUENCE [LARGE SCALE GENOMIC DNA]</scope>
    <source>
        <strain evidence="3 4">DSM 2702</strain>
    </source>
</reference>
<dbReference type="SUPFAM" id="SSF53850">
    <property type="entry name" value="Periplasmic binding protein-like II"/>
    <property type="match status" value="1"/>
</dbReference>
<evidence type="ECO:0000313" key="4">
    <source>
        <dbReference type="Proteomes" id="UP000570823"/>
    </source>
</evidence>
<dbReference type="InterPro" id="IPR024370">
    <property type="entry name" value="PBP_domain"/>
</dbReference>
<evidence type="ECO:0000259" key="2">
    <source>
        <dbReference type="Pfam" id="PF12849"/>
    </source>
</evidence>
<keyword evidence="4" id="KW-1185">Reference proteome</keyword>
<dbReference type="RefSeq" id="WP_176789189.1">
    <property type="nucleotide sequence ID" value="NZ_JABXWR010000001.1"/>
</dbReference>
<keyword evidence="1" id="KW-0732">Signal</keyword>
<dbReference type="Gene3D" id="3.40.190.10">
    <property type="entry name" value="Periplasmic binding protein-like II"/>
    <property type="match status" value="3"/>
</dbReference>
<feature type="domain" description="PBP" evidence="2">
    <location>
        <begin position="31"/>
        <end position="297"/>
    </location>
</feature>
<organism evidence="3 4">
    <name type="scientific">Methanofollis tationis</name>
    <dbReference type="NCBI Taxonomy" id="81417"/>
    <lineage>
        <taxon>Archaea</taxon>
        <taxon>Methanobacteriati</taxon>
        <taxon>Methanobacteriota</taxon>
        <taxon>Stenosarchaea group</taxon>
        <taxon>Methanomicrobia</taxon>
        <taxon>Methanomicrobiales</taxon>
        <taxon>Methanomicrobiaceae</taxon>
        <taxon>Methanofollis</taxon>
    </lineage>
</organism>
<dbReference type="Proteomes" id="UP000570823">
    <property type="component" value="Unassembled WGS sequence"/>
</dbReference>
<evidence type="ECO:0000313" key="3">
    <source>
        <dbReference type="EMBL" id="NVO67617.1"/>
    </source>
</evidence>
<sequence length="321" mass="33565">MALLLITAIVALVFLFPPLSPGTGAGTLSPANLTVAGSTTIQPISEYLAADFMAHHPDVRVVVEGGGSGAGIARTVDGTAEIGSASRSLEATEREQYPNLVVHPIGGSGVVLIAGSGYPSYEISCEEVALLYNTVSEDLTAMPHLSEVRAVVQRSDSSGTEEIFAQWLYGTAAKNLDASLPTADTGKYGTIQQIEAEGSAGVLKAVADNPGAIGFVDVGYAEGAAQVHPLRVIDRGSDLALPSPGTSFREAILGELAHTDDEEETYIQALTRPLNYLTNGTPTGAQAAFIQFATSKEAERYFKDVGYFSIREIREAMGVGA</sequence>
<comment type="caution">
    <text evidence="3">The sequence shown here is derived from an EMBL/GenBank/DDBJ whole genome shotgun (WGS) entry which is preliminary data.</text>
</comment>
<gene>
    <name evidence="3" type="ORF">HWN36_09925</name>
</gene>
<name>A0A7K4HRE3_9EURY</name>
<dbReference type="EMBL" id="JABXWR010000001">
    <property type="protein sequence ID" value="NVO67617.1"/>
    <property type="molecule type" value="Genomic_DNA"/>
</dbReference>
<dbReference type="Pfam" id="PF12849">
    <property type="entry name" value="PBP_like_2"/>
    <property type="match status" value="1"/>
</dbReference>
<dbReference type="InterPro" id="IPR050811">
    <property type="entry name" value="Phosphate_ABC_transporter"/>
</dbReference>
<evidence type="ECO:0000256" key="1">
    <source>
        <dbReference type="ARBA" id="ARBA00022729"/>
    </source>
</evidence>
<dbReference type="PANTHER" id="PTHR30570:SF1">
    <property type="entry name" value="PHOSPHATE-BINDING PROTEIN PSTS"/>
    <property type="match status" value="1"/>
</dbReference>
<proteinExistence type="predicted"/>
<dbReference type="OrthoDB" id="53390at2157"/>
<protein>
    <submittedName>
        <fullName evidence="3">Substrate-binding domain-containing protein</fullName>
    </submittedName>
</protein>
<accession>A0A7K4HRE3</accession>
<dbReference type="PANTHER" id="PTHR30570">
    <property type="entry name" value="PERIPLASMIC PHOSPHATE BINDING COMPONENT OF PHOSPHATE ABC TRANSPORTER"/>
    <property type="match status" value="1"/>
</dbReference>